<dbReference type="Gene3D" id="2.60.120.590">
    <property type="entry name" value="Alpha-ketoglutarate-dependent dioxygenase AlkB-like"/>
    <property type="match status" value="1"/>
</dbReference>
<keyword evidence="3" id="KW-0560">Oxidoreductase</keyword>
<feature type="region of interest" description="Disordered" evidence="6">
    <location>
        <begin position="988"/>
        <end position="1019"/>
    </location>
</feature>
<evidence type="ECO:0000256" key="4">
    <source>
        <dbReference type="ARBA" id="ARBA00023004"/>
    </source>
</evidence>
<evidence type="ECO:0000259" key="7">
    <source>
        <dbReference type="PROSITE" id="PS51471"/>
    </source>
</evidence>
<reference evidence="8 9" key="1">
    <citation type="journal article" date="2017" name="Int. J. Parasitol.">
        <title>The genome of the protozoan parasite Cystoisospora suis and a reverse vaccinology approach to identify vaccine candidates.</title>
        <authorList>
            <person name="Palmieri N."/>
            <person name="Shrestha A."/>
            <person name="Ruttkowski B."/>
            <person name="Beck T."/>
            <person name="Vogl C."/>
            <person name="Tomley F."/>
            <person name="Blake D.P."/>
            <person name="Joachim A."/>
        </authorList>
    </citation>
    <scope>NUCLEOTIDE SEQUENCE [LARGE SCALE GENOMIC DNA]</scope>
    <source>
        <strain evidence="8 9">Wien I</strain>
    </source>
</reference>
<feature type="compositionally biased region" description="Low complexity" evidence="6">
    <location>
        <begin position="119"/>
        <end position="134"/>
    </location>
</feature>
<feature type="region of interest" description="Disordered" evidence="6">
    <location>
        <begin position="945"/>
        <end position="970"/>
    </location>
</feature>
<dbReference type="OrthoDB" id="333807at2759"/>
<dbReference type="InterPro" id="IPR005123">
    <property type="entry name" value="Oxoglu/Fe-dep_dioxygenase_dom"/>
</dbReference>
<evidence type="ECO:0000313" key="8">
    <source>
        <dbReference type="EMBL" id="PHJ21782.1"/>
    </source>
</evidence>
<dbReference type="GO" id="GO:0035513">
    <property type="term" value="P:oxidative RNA demethylation"/>
    <property type="evidence" value="ECO:0007669"/>
    <property type="project" value="TreeGrafter"/>
</dbReference>
<name>A0A2C6L198_9APIC</name>
<dbReference type="RefSeq" id="XP_067923462.1">
    <property type="nucleotide sequence ID" value="XM_068064566.1"/>
</dbReference>
<feature type="compositionally biased region" description="Polar residues" evidence="6">
    <location>
        <begin position="82"/>
        <end position="98"/>
    </location>
</feature>
<feature type="domain" description="Fe2OG dioxygenase" evidence="7">
    <location>
        <begin position="854"/>
        <end position="955"/>
    </location>
</feature>
<feature type="compositionally biased region" description="Basic residues" evidence="6">
    <location>
        <begin position="948"/>
        <end position="963"/>
    </location>
</feature>
<evidence type="ECO:0000256" key="1">
    <source>
        <dbReference type="ARBA" id="ARBA00022723"/>
    </source>
</evidence>
<feature type="binding site" evidence="5">
    <location>
        <position position="927"/>
    </location>
    <ligand>
        <name>Fe cation</name>
        <dbReference type="ChEBI" id="CHEBI:24875"/>
        <note>catalytic</note>
    </ligand>
</feature>
<feature type="compositionally biased region" description="Basic and acidic residues" evidence="6">
    <location>
        <begin position="7"/>
        <end position="21"/>
    </location>
</feature>
<evidence type="ECO:0000256" key="3">
    <source>
        <dbReference type="ARBA" id="ARBA00023002"/>
    </source>
</evidence>
<feature type="region of interest" description="Disordered" evidence="6">
    <location>
        <begin position="451"/>
        <end position="509"/>
    </location>
</feature>
<feature type="compositionally biased region" description="Low complexity" evidence="6">
    <location>
        <begin position="287"/>
        <end position="307"/>
    </location>
</feature>
<sequence>MGLKATLKADEEEKREEKMQEEGEGEGENRGGGGGDYKCEKEKKRDIYKEIEVKLRNTPWQELFLSDLKSFLAYGRRKRSELNTPTNLRCTYTSSTQEDVGRRCHDEDSERRRRGGGKTAAAPLSPSFSSTPLLLHSEGQSKETLRAIRNSSVEEGGDHRGKVLVSDMNYKEEREKEEKEKNKKNEKEEEEERKLRCMYSTQEEEVRLIGGGLPIPGQSLLYDHEDLRNLFFLRSHENQTFVSPRLSSSPLLSSSSSPLLLDFCHLRDVDHSSSSISRLRRSTNKDSPLSQSSSPLLSTSIPSSVSTSPPPSSSPPSSSSSSLSTSSPSSSSSSISPEPCKAVRLSSSTLSPSSSSSPRLSSSASPSAVSPFLQEEKDKKEEEEAKEETDEKEAKRDVNAFEVSPGVLFLPGYLSFQEHLLLARECFQVYSSHPHVCNFCASLDRKAKATAHPGDLHVSPKKKDRAFNRVGDRGEEEEEEREKGRRDDIEKEDKEVDRHPRNTLAAREKSDENISRNFFSFSPSFSSLSLGKEKGVCNSVARVNEKANRCRYFDGRKALLLLPLSSSSSSSFHFEFLRKELRWVTLGKHYNWTTRLYDTSSSSPPSSSSSSCSSSFLLSSSDSCSPCVPQTEEQARGPRFPKCMFKERIETAKGENFLGRKEEEEEKDLKRACKTSLKEKEEEEERCVMNSSPQEKEHTAEKKKKDVKGLSEAVLDRGEKRDEGTKESYVMREDTFSHFATCQPRDRERDRKNDKEKETSEEEEEEEKHDAVLAKSERKATFKGEKNRDGDKKREEEEEERDLIDRSSSSFPKALQDLCHEVLHLCADVYLSKHFSSSSLSLRDLHSLQGPPPKLNAGILNVYRRGDRLRGHKDDVERSHVPLVSISLGQPAIFLIGGHTREILPKALVLRSGDVLVLSGGARWAIHGVPKLLYYTPVPTPPCIRLSSGRKKKRSSVKHHPNSQKKNNLEIPLEMKEELCQLLPPDFPKEDCMSLPPTGRRSSRDRRGTEDKNNLEIFTTTPGQDTSLFLSFLREHHGLNFLGVINRERLRRRFSLPRWQQMLTCLGERSREREVEGRGDETQCGRFDKISGDQSNSKEVWNKGEKREEVTTNDQVQEAPCFSTKGNTNEVCLDLSGNSERSGLNSIGKEVDSFFHRVHALLKEVRLNLSCRRDG</sequence>
<evidence type="ECO:0000256" key="2">
    <source>
        <dbReference type="ARBA" id="ARBA00022964"/>
    </source>
</evidence>
<feature type="compositionally biased region" description="Basic and acidic residues" evidence="6">
    <location>
        <begin position="99"/>
        <end position="111"/>
    </location>
</feature>
<dbReference type="PANTHER" id="PTHR16557">
    <property type="entry name" value="ALKYLATED DNA REPAIR PROTEIN ALKB-RELATED"/>
    <property type="match status" value="1"/>
</dbReference>
<dbReference type="Proteomes" id="UP000221165">
    <property type="component" value="Unassembled WGS sequence"/>
</dbReference>
<feature type="region of interest" description="Disordered" evidence="6">
    <location>
        <begin position="680"/>
        <end position="807"/>
    </location>
</feature>
<dbReference type="EMBL" id="MIGC01002024">
    <property type="protein sequence ID" value="PHJ21782.1"/>
    <property type="molecule type" value="Genomic_DNA"/>
</dbReference>
<dbReference type="VEuPathDB" id="ToxoDB:CSUI_004374"/>
<feature type="compositionally biased region" description="Basic and acidic residues" evidence="6">
    <location>
        <begin position="768"/>
        <end position="795"/>
    </location>
</feature>
<dbReference type="GO" id="GO:0008198">
    <property type="term" value="F:ferrous iron binding"/>
    <property type="evidence" value="ECO:0007669"/>
    <property type="project" value="TreeGrafter"/>
</dbReference>
<keyword evidence="9" id="KW-1185">Reference proteome</keyword>
<dbReference type="PANTHER" id="PTHR16557:SF2">
    <property type="entry name" value="NUCLEIC ACID DIOXYGENASE ALKBH1"/>
    <property type="match status" value="1"/>
</dbReference>
<feature type="compositionally biased region" description="Low complexity" evidence="6">
    <location>
        <begin position="315"/>
        <end position="370"/>
    </location>
</feature>
<dbReference type="AlphaFoldDB" id="A0A2C6L198"/>
<feature type="region of interest" description="Disordered" evidence="6">
    <location>
        <begin position="1"/>
        <end position="39"/>
    </location>
</feature>
<dbReference type="GO" id="GO:0035515">
    <property type="term" value="F:oxidative RNA demethylase activity"/>
    <property type="evidence" value="ECO:0007669"/>
    <property type="project" value="TreeGrafter"/>
</dbReference>
<proteinExistence type="predicted"/>
<dbReference type="GO" id="GO:0005737">
    <property type="term" value="C:cytoplasm"/>
    <property type="evidence" value="ECO:0007669"/>
    <property type="project" value="TreeGrafter"/>
</dbReference>
<comment type="cofactor">
    <cofactor evidence="5">
        <name>Fe(2+)</name>
        <dbReference type="ChEBI" id="CHEBI:29033"/>
    </cofactor>
    <text evidence="5">Binds 1 Fe(2+) ion per subunit.</text>
</comment>
<keyword evidence="4 5" id="KW-0408">Iron</keyword>
<gene>
    <name evidence="8" type="ORF">CSUI_004374</name>
</gene>
<dbReference type="InterPro" id="IPR027450">
    <property type="entry name" value="AlkB-like"/>
</dbReference>
<feature type="compositionally biased region" description="Basic and acidic residues" evidence="6">
    <location>
        <begin position="1005"/>
        <end position="1014"/>
    </location>
</feature>
<accession>A0A2C6L198</accession>
<evidence type="ECO:0000256" key="6">
    <source>
        <dbReference type="SAM" id="MobiDB-lite"/>
    </source>
</evidence>
<dbReference type="InterPro" id="IPR004574">
    <property type="entry name" value="Alkb"/>
</dbReference>
<evidence type="ECO:0000313" key="9">
    <source>
        <dbReference type="Proteomes" id="UP000221165"/>
    </source>
</evidence>
<keyword evidence="1 5" id="KW-0479">Metal-binding</keyword>
<feature type="compositionally biased region" description="Basic and acidic residues" evidence="6">
    <location>
        <begin position="169"/>
        <end position="195"/>
    </location>
</feature>
<feature type="compositionally biased region" description="Basic and acidic residues" evidence="6">
    <location>
        <begin position="481"/>
        <end position="509"/>
    </location>
</feature>
<dbReference type="SUPFAM" id="SSF51197">
    <property type="entry name" value="Clavaminate synthase-like"/>
    <property type="match status" value="1"/>
</dbReference>
<dbReference type="GO" id="GO:0035516">
    <property type="term" value="F:broad specificity oxidative DNA demethylase activity"/>
    <property type="evidence" value="ECO:0007669"/>
    <property type="project" value="TreeGrafter"/>
</dbReference>
<keyword evidence="2" id="KW-0223">Dioxygenase</keyword>
<evidence type="ECO:0000256" key="5">
    <source>
        <dbReference type="PIRSR" id="PIRSR604574-2"/>
    </source>
</evidence>
<protein>
    <submittedName>
        <fullName evidence="8">2og-fe oxygenase family protein</fullName>
    </submittedName>
</protein>
<dbReference type="Pfam" id="PF13532">
    <property type="entry name" value="2OG-FeII_Oxy_2"/>
    <property type="match status" value="1"/>
</dbReference>
<feature type="region of interest" description="Disordered" evidence="6">
    <location>
        <begin position="76"/>
        <end position="134"/>
    </location>
</feature>
<dbReference type="GeneID" id="94427777"/>
<feature type="compositionally biased region" description="Basic and acidic residues" evidence="6">
    <location>
        <begin position="744"/>
        <end position="758"/>
    </location>
</feature>
<feature type="compositionally biased region" description="Basic and acidic residues" evidence="6">
    <location>
        <begin position="1100"/>
        <end position="1110"/>
    </location>
</feature>
<feature type="region of interest" description="Disordered" evidence="6">
    <location>
        <begin position="149"/>
        <end position="196"/>
    </location>
</feature>
<feature type="region of interest" description="Disordered" evidence="6">
    <location>
        <begin position="1093"/>
        <end position="1115"/>
    </location>
</feature>
<organism evidence="8 9">
    <name type="scientific">Cystoisospora suis</name>
    <dbReference type="NCBI Taxonomy" id="483139"/>
    <lineage>
        <taxon>Eukaryota</taxon>
        <taxon>Sar</taxon>
        <taxon>Alveolata</taxon>
        <taxon>Apicomplexa</taxon>
        <taxon>Conoidasida</taxon>
        <taxon>Coccidia</taxon>
        <taxon>Eucoccidiorida</taxon>
        <taxon>Eimeriorina</taxon>
        <taxon>Sarcocystidae</taxon>
        <taxon>Cystoisospora</taxon>
    </lineage>
</organism>
<feature type="compositionally biased region" description="Basic and acidic residues" evidence="6">
    <location>
        <begin position="374"/>
        <end position="383"/>
    </location>
</feature>
<feature type="compositionally biased region" description="Basic and acidic residues" evidence="6">
    <location>
        <begin position="694"/>
        <end position="736"/>
    </location>
</feature>
<dbReference type="InterPro" id="IPR037151">
    <property type="entry name" value="AlkB-like_sf"/>
</dbReference>
<feature type="region of interest" description="Disordered" evidence="6">
    <location>
        <begin position="274"/>
        <end position="397"/>
    </location>
</feature>
<dbReference type="PROSITE" id="PS51471">
    <property type="entry name" value="FE2OG_OXY"/>
    <property type="match status" value="1"/>
</dbReference>
<feature type="binding site" evidence="5">
    <location>
        <position position="872"/>
    </location>
    <ligand>
        <name>Fe cation</name>
        <dbReference type="ChEBI" id="CHEBI:24875"/>
        <note>catalytic</note>
    </ligand>
</feature>
<comment type="caution">
    <text evidence="8">The sequence shown here is derived from an EMBL/GenBank/DDBJ whole genome shotgun (WGS) entry which is preliminary data.</text>
</comment>
<feature type="binding site" evidence="5">
    <location>
        <position position="874"/>
    </location>
    <ligand>
        <name>Fe cation</name>
        <dbReference type="ChEBI" id="CHEBI:24875"/>
        <note>catalytic</note>
    </ligand>
</feature>